<feature type="compositionally biased region" description="Low complexity" evidence="2">
    <location>
        <begin position="70"/>
        <end position="84"/>
    </location>
</feature>
<reference evidence="6" key="1">
    <citation type="submission" date="2022-07" db="EMBL/GenBank/DDBJ databases">
        <title>Evaluation of T. orientalis genome assembly methods using nanopore sequencing and analysis of variation between genomes.</title>
        <authorList>
            <person name="Yam J."/>
            <person name="Micallef M.L."/>
            <person name="Liu M."/>
            <person name="Djordjevic S.P."/>
            <person name="Bogema D.R."/>
            <person name="Jenkins C."/>
        </authorList>
    </citation>
    <scope>NUCLEOTIDE SEQUENCE</scope>
    <source>
        <strain evidence="6">Goon Nure</strain>
    </source>
</reference>
<keyword evidence="1" id="KW-0040">ANK repeat</keyword>
<feature type="compositionally biased region" description="Basic and acidic residues" evidence="2">
    <location>
        <begin position="162"/>
        <end position="174"/>
    </location>
</feature>
<dbReference type="InterPro" id="IPR002110">
    <property type="entry name" value="Ankyrin_rpt"/>
</dbReference>
<feature type="region of interest" description="Disordered" evidence="2">
    <location>
        <begin position="358"/>
        <end position="384"/>
    </location>
</feature>
<dbReference type="Pfam" id="PF10258">
    <property type="entry name" value="PHAX_RNA-bd"/>
    <property type="match status" value="1"/>
</dbReference>
<feature type="compositionally biased region" description="Polar residues" evidence="2">
    <location>
        <begin position="150"/>
        <end position="161"/>
    </location>
</feature>
<evidence type="ECO:0000256" key="1">
    <source>
        <dbReference type="PROSITE-ProRule" id="PRU00023"/>
    </source>
</evidence>
<protein>
    <submittedName>
        <fullName evidence="6">Ankyrin repeat containing protein</fullName>
    </submittedName>
</protein>
<dbReference type="PROSITE" id="PS50297">
    <property type="entry name" value="ANK_REP_REGION"/>
    <property type="match status" value="4"/>
</dbReference>
<feature type="compositionally biased region" description="Polar residues" evidence="2">
    <location>
        <begin position="831"/>
        <end position="843"/>
    </location>
</feature>
<dbReference type="Gene3D" id="1.10.10.1440">
    <property type="entry name" value="PHAX RNA-binding domain"/>
    <property type="match status" value="1"/>
</dbReference>
<feature type="repeat" description="ANK" evidence="1">
    <location>
        <begin position="494"/>
        <end position="526"/>
    </location>
</feature>
<dbReference type="SUPFAM" id="SSF48403">
    <property type="entry name" value="Ankyrin repeat"/>
    <property type="match status" value="1"/>
</dbReference>
<accession>A0A976MC04</accession>
<sequence length="1342" mass="150944">MFKSLNIPENAQNQQVYENQQLMTDIGKFFFTSMMKFNHLINTHTNTSNKTSINSSDPQMKVEESRSRPSKSNRNSRNTRNAENQPVSETNTGGTDGTGSGQYRKQSKNKQTKQPNNAAQTTDTTNERFNSRSGTGKVNRVRASQERGVKNTQVAESQTRLTTDRERTPVEKEKQYGVKESLPLDRVPTHRDAGNNSVVSGENKMTAREEGDYGLSTECEHPEANFSDFQAPTPDGNEKQKLNLNIYRFINNCVSIKESTTTDTMLERTEALSTARSTSDGQEEGVATEVHYGNQYKAGSVTGGRAATNVAGTPRNLNTIVSDNTLTNTVAKMNSSSNGNVVGNTATNVATSISNNFSAETGDSTLDSSPSYPGENPSGMGGGAGNTDEETLLMLCFGGDLAGVRKLRGVDLEFVDEVGRSAIHYACTSGNIDLVSYLITRDVEIDKKDVKGWTPLFISVVKNYVDIVELLLDCGADLTLTLRHRCAPTRLTDAHSNPIHFAAIKVNREMTDLLLRRNVDVNQKDSQGITPLSYSCTKGDRDYVEYLLDAGANPTIQDVNGRTSYHSVALGGSLEIAKLLHERVGIQNTQDRWSLTPSKLAQIRGHTELSEFLAHPSRYGPGGRDLEGVVEDLGTMSGGNPLGLDAVSVNSDDSDDMYVLVSTTIASALNEPNSDQIYRCLTRLGPDVVKTLFELTLKVEKNGGVATADGKRLRTPGGVFFTLLKQMYLNNYITKEDYQYIRAAEKERLKSVRSTKANMNVTTSTNTVNKYNNGGNKYSKSSGNNKYSVNSNKKTNTSNKYRSNTSTSTRYTTKKNDNNDNSHNNDAGRVSVSNSRKGTSSLNKDGRRSAQKTNDQGNSGNRVNSNNNRVGNNVNGNSTGVGNNGSSGNTRDRMLAIVLAHEKGKIEALTQSQYESKYQTKLEKREADEVIDQPLRRLGFGSCQRRYPVLKKMYEAILNYNPDLFLFTGDNFYTEKSCCTKECIYEAYLKMANHPPFQEFKRKVKKYDGIYDDHDYGINDGDATFPHRDFSQKIMLDLMDKPEDHYRRKRRGGYYSESYIDPKDPNNHVKVIVLDTRYHRSCIYDCICRLCDSNVLHQRYILIKRMINSIFGIGCNHQGDVLGDEQWKWFESQLFESEARSHVIVSSFQVFTKCAMGESWGHLPFAKRRLLDLLEATQPKKPIFLSGDIHYGELIEKYGFVEWTSSSLTHSIRPYNKYTFLVIFPFLLFTKRIIYLYNNFGGIDFNYNKERDIMEWDGSLYNEEGKKALTYRSRYENLYEHVHEEDSFFRDYQLFKCLTKFQYACRISLIVVILMFPIVLLKIFIQKSGVMRRRAAKTHTKR</sequence>
<feature type="repeat" description="ANK" evidence="1">
    <location>
        <begin position="451"/>
        <end position="483"/>
    </location>
</feature>
<dbReference type="PANTHER" id="PTHR33987">
    <property type="entry name" value="CALCINEURIN-LIKE METALLO-PHOSPHOESTERASE SUPERFAMILY PROTEIN"/>
    <property type="match status" value="1"/>
</dbReference>
<dbReference type="InterPro" id="IPR038607">
    <property type="entry name" value="PhoD-like_sf"/>
</dbReference>
<dbReference type="Proteomes" id="UP000244811">
    <property type="component" value="Chromosome 3"/>
</dbReference>
<feature type="domain" description="Phosphorylated adapter RNA export protein RNA-binding" evidence="5">
    <location>
        <begin position="662"/>
        <end position="747"/>
    </location>
</feature>
<dbReference type="Pfam" id="PF12796">
    <property type="entry name" value="Ank_2"/>
    <property type="match status" value="2"/>
</dbReference>
<dbReference type="EMBL" id="CP056070">
    <property type="protein sequence ID" value="UKK01457.2"/>
    <property type="molecule type" value="Genomic_DNA"/>
</dbReference>
<name>A0A976MC04_THEOR</name>
<evidence type="ECO:0000256" key="2">
    <source>
        <dbReference type="SAM" id="MobiDB-lite"/>
    </source>
</evidence>
<organism evidence="6 7">
    <name type="scientific">Theileria orientalis</name>
    <dbReference type="NCBI Taxonomy" id="68886"/>
    <lineage>
        <taxon>Eukaryota</taxon>
        <taxon>Sar</taxon>
        <taxon>Alveolata</taxon>
        <taxon>Apicomplexa</taxon>
        <taxon>Aconoidasida</taxon>
        <taxon>Piroplasmida</taxon>
        <taxon>Theileriidae</taxon>
        <taxon>Theileria</taxon>
    </lineage>
</organism>
<keyword evidence="3" id="KW-0812">Transmembrane</keyword>
<proteinExistence type="predicted"/>
<feature type="region of interest" description="Disordered" evidence="2">
    <location>
        <begin position="754"/>
        <end position="889"/>
    </location>
</feature>
<dbReference type="InterPro" id="IPR038092">
    <property type="entry name" value="PHAX_RNA-binding_sf"/>
</dbReference>
<dbReference type="InterPro" id="IPR018946">
    <property type="entry name" value="PhoD-like_MPP"/>
</dbReference>
<dbReference type="Gene3D" id="3.60.21.70">
    <property type="entry name" value="PhoD-like phosphatase"/>
    <property type="match status" value="1"/>
</dbReference>
<feature type="repeat" description="ANK" evidence="1">
    <location>
        <begin position="527"/>
        <end position="559"/>
    </location>
</feature>
<feature type="repeat" description="ANK" evidence="1">
    <location>
        <begin position="418"/>
        <end position="450"/>
    </location>
</feature>
<dbReference type="Gene3D" id="1.25.40.20">
    <property type="entry name" value="Ankyrin repeat-containing domain"/>
    <property type="match status" value="2"/>
</dbReference>
<feature type="domain" description="PhoD-like phosphatase metallophosphatase" evidence="4">
    <location>
        <begin position="1069"/>
        <end position="1192"/>
    </location>
</feature>
<feature type="compositionally biased region" description="Polar residues" evidence="2">
    <location>
        <begin position="358"/>
        <end position="371"/>
    </location>
</feature>
<evidence type="ECO:0000313" key="6">
    <source>
        <dbReference type="EMBL" id="UKK01457.2"/>
    </source>
</evidence>
<keyword evidence="3" id="KW-1133">Transmembrane helix</keyword>
<dbReference type="InterPro" id="IPR019385">
    <property type="entry name" value="PHAX_RNA-binding_domain"/>
</dbReference>
<feature type="compositionally biased region" description="Low complexity" evidence="2">
    <location>
        <begin position="45"/>
        <end position="56"/>
    </location>
</feature>
<feature type="transmembrane region" description="Helical" evidence="3">
    <location>
        <begin position="1307"/>
        <end position="1325"/>
    </location>
</feature>
<evidence type="ECO:0000259" key="4">
    <source>
        <dbReference type="Pfam" id="PF09423"/>
    </source>
</evidence>
<evidence type="ECO:0000313" key="7">
    <source>
        <dbReference type="Proteomes" id="UP000244811"/>
    </source>
</evidence>
<dbReference type="SMART" id="SM00248">
    <property type="entry name" value="ANK"/>
    <property type="match status" value="5"/>
</dbReference>
<dbReference type="Pfam" id="PF09423">
    <property type="entry name" value="PhoD"/>
    <property type="match status" value="1"/>
</dbReference>
<dbReference type="SUPFAM" id="SSF56300">
    <property type="entry name" value="Metallo-dependent phosphatases"/>
    <property type="match status" value="1"/>
</dbReference>
<dbReference type="InterPro" id="IPR036770">
    <property type="entry name" value="Ankyrin_rpt-contain_sf"/>
</dbReference>
<gene>
    <name evidence="6" type="ORF">MACK_002271</name>
</gene>
<dbReference type="PROSITE" id="PS50088">
    <property type="entry name" value="ANK_REPEAT"/>
    <property type="match status" value="4"/>
</dbReference>
<evidence type="ECO:0000259" key="5">
    <source>
        <dbReference type="Pfam" id="PF10258"/>
    </source>
</evidence>
<keyword evidence="3" id="KW-0472">Membrane</keyword>
<feature type="region of interest" description="Disordered" evidence="2">
    <location>
        <begin position="45"/>
        <end position="174"/>
    </location>
</feature>
<feature type="compositionally biased region" description="Low complexity" evidence="2">
    <location>
        <begin position="857"/>
        <end position="889"/>
    </location>
</feature>
<evidence type="ECO:0000256" key="3">
    <source>
        <dbReference type="SAM" id="Phobius"/>
    </source>
</evidence>
<feature type="compositionally biased region" description="Polar residues" evidence="2">
    <location>
        <begin position="112"/>
        <end position="124"/>
    </location>
</feature>
<feature type="compositionally biased region" description="Low complexity" evidence="2">
    <location>
        <begin position="758"/>
        <end position="811"/>
    </location>
</feature>
<dbReference type="InterPro" id="IPR029052">
    <property type="entry name" value="Metallo-depent_PP-like"/>
</dbReference>
<dbReference type="CDD" id="cd07389">
    <property type="entry name" value="MPP_PhoD"/>
    <property type="match status" value="1"/>
</dbReference>
<dbReference type="PANTHER" id="PTHR33987:SF1">
    <property type="entry name" value="CALCINEURIN-LIKE METALLO-PHOSPHOESTERASE SUPERFAMILY PROTEIN"/>
    <property type="match status" value="1"/>
</dbReference>